<evidence type="ECO:0000256" key="4">
    <source>
        <dbReference type="ARBA" id="ARBA00022676"/>
    </source>
</evidence>
<keyword evidence="6 17" id="KW-0812">Transmembrane</keyword>
<dbReference type="Pfam" id="PF00912">
    <property type="entry name" value="Transgly"/>
    <property type="match status" value="1"/>
</dbReference>
<protein>
    <submittedName>
        <fullName evidence="20">Penicillin-binding protein</fullName>
    </submittedName>
</protein>
<dbReference type="InterPro" id="IPR001460">
    <property type="entry name" value="PCN-bd_Tpept"/>
</dbReference>
<evidence type="ECO:0000256" key="14">
    <source>
        <dbReference type="ARBA" id="ARBA00034000"/>
    </source>
</evidence>
<keyword evidence="7" id="KW-0378">Hydrolase</keyword>
<dbReference type="PANTHER" id="PTHR32282:SF32">
    <property type="entry name" value="PENICILLIN-BINDING PROTEIN 2A"/>
    <property type="match status" value="1"/>
</dbReference>
<evidence type="ECO:0000256" key="3">
    <source>
        <dbReference type="ARBA" id="ARBA00022670"/>
    </source>
</evidence>
<feature type="region of interest" description="Disordered" evidence="16">
    <location>
        <begin position="760"/>
        <end position="806"/>
    </location>
</feature>
<dbReference type="Gene3D" id="3.40.710.10">
    <property type="entry name" value="DD-peptidase/beta-lactamase superfamily"/>
    <property type="match status" value="1"/>
</dbReference>
<organism evidence="20 21">
    <name type="scientific">Streptococcus suis</name>
    <dbReference type="NCBI Taxonomy" id="1307"/>
    <lineage>
        <taxon>Bacteria</taxon>
        <taxon>Bacillati</taxon>
        <taxon>Bacillota</taxon>
        <taxon>Bacilli</taxon>
        <taxon>Lactobacillales</taxon>
        <taxon>Streptococcaceae</taxon>
        <taxon>Streptococcus</taxon>
    </lineage>
</organism>
<evidence type="ECO:0000259" key="19">
    <source>
        <dbReference type="Pfam" id="PF00912"/>
    </source>
</evidence>
<dbReference type="InterPro" id="IPR036950">
    <property type="entry name" value="PBP_transglycosylase"/>
</dbReference>
<evidence type="ECO:0000256" key="5">
    <source>
        <dbReference type="ARBA" id="ARBA00022679"/>
    </source>
</evidence>
<dbReference type="InterPro" id="IPR001264">
    <property type="entry name" value="Glyco_trans_51"/>
</dbReference>
<evidence type="ECO:0000256" key="2">
    <source>
        <dbReference type="ARBA" id="ARBA00022645"/>
    </source>
</evidence>
<evidence type="ECO:0000313" key="20">
    <source>
        <dbReference type="EMBL" id="RRR52458.1"/>
    </source>
</evidence>
<evidence type="ECO:0000256" key="10">
    <source>
        <dbReference type="ARBA" id="ARBA00022989"/>
    </source>
</evidence>
<evidence type="ECO:0000256" key="13">
    <source>
        <dbReference type="ARBA" id="ARBA00023316"/>
    </source>
</evidence>
<reference evidence="20 21" key="1">
    <citation type="submission" date="2018-11" db="EMBL/GenBank/DDBJ databases">
        <authorList>
            <person name="Stevens M.J."/>
            <person name="Cernela N."/>
            <person name="Spoerry Serrano N."/>
            <person name="Schmitt S."/>
            <person name="Schrenzel J."/>
            <person name="Stephan R."/>
        </authorList>
    </citation>
    <scope>NUCLEOTIDE SEQUENCE [LARGE SCALE GENOMIC DNA]</scope>
    <source>
        <strain evidence="20 21">PP422</strain>
    </source>
</reference>
<feature type="compositionally biased region" description="Low complexity" evidence="16">
    <location>
        <begin position="768"/>
        <end position="789"/>
    </location>
</feature>
<feature type="domain" description="Penicillin-binding protein transpeptidase" evidence="18">
    <location>
        <begin position="398"/>
        <end position="677"/>
    </location>
</feature>
<keyword evidence="11 17" id="KW-0472">Membrane</keyword>
<gene>
    <name evidence="20" type="ORF">EI998_06570</name>
</gene>
<dbReference type="InterPro" id="IPR012338">
    <property type="entry name" value="Beta-lactam/transpept-like"/>
</dbReference>
<keyword evidence="8" id="KW-0133">Cell shape</keyword>
<name>A0A426TDI5_STRSU</name>
<dbReference type="GO" id="GO:0006508">
    <property type="term" value="P:proteolysis"/>
    <property type="evidence" value="ECO:0007669"/>
    <property type="project" value="UniProtKB-KW"/>
</dbReference>
<dbReference type="Pfam" id="PF00905">
    <property type="entry name" value="Transpeptidase"/>
    <property type="match status" value="1"/>
</dbReference>
<keyword evidence="9" id="KW-0573">Peptidoglycan synthesis</keyword>
<dbReference type="GO" id="GO:0009252">
    <property type="term" value="P:peptidoglycan biosynthetic process"/>
    <property type="evidence" value="ECO:0007669"/>
    <property type="project" value="UniProtKB-KW"/>
</dbReference>
<keyword evidence="5" id="KW-0808">Transferase</keyword>
<accession>A0A426TDI5</accession>
<dbReference type="EMBL" id="RSDO01000010">
    <property type="protein sequence ID" value="RRR52458.1"/>
    <property type="molecule type" value="Genomic_DNA"/>
</dbReference>
<keyword evidence="4" id="KW-0328">Glycosyltransferase</keyword>
<evidence type="ECO:0000256" key="17">
    <source>
        <dbReference type="SAM" id="Phobius"/>
    </source>
</evidence>
<comment type="caution">
    <text evidence="20">The sequence shown here is derived from an EMBL/GenBank/DDBJ whole genome shotgun (WGS) entry which is preliminary data.</text>
</comment>
<evidence type="ECO:0000259" key="18">
    <source>
        <dbReference type="Pfam" id="PF00905"/>
    </source>
</evidence>
<keyword evidence="12" id="KW-0511">Multifunctional enzyme</keyword>
<feature type="domain" description="Glycosyl transferase family 51" evidence="19">
    <location>
        <begin position="87"/>
        <end position="257"/>
    </location>
</feature>
<dbReference type="PANTHER" id="PTHR32282">
    <property type="entry name" value="BINDING PROTEIN TRANSPEPTIDASE, PUTATIVE-RELATED"/>
    <property type="match status" value="1"/>
</dbReference>
<evidence type="ECO:0000256" key="6">
    <source>
        <dbReference type="ARBA" id="ARBA00022692"/>
    </source>
</evidence>
<dbReference type="AlphaFoldDB" id="A0A426TDI5"/>
<evidence type="ECO:0000256" key="11">
    <source>
        <dbReference type="ARBA" id="ARBA00023136"/>
    </source>
</evidence>
<dbReference type="SUPFAM" id="SSF53955">
    <property type="entry name" value="Lysozyme-like"/>
    <property type="match status" value="1"/>
</dbReference>
<keyword evidence="10 17" id="KW-1133">Transmembrane helix</keyword>
<dbReference type="GO" id="GO:0071555">
    <property type="term" value="P:cell wall organization"/>
    <property type="evidence" value="ECO:0007669"/>
    <property type="project" value="UniProtKB-KW"/>
</dbReference>
<dbReference type="GO" id="GO:0008955">
    <property type="term" value="F:peptidoglycan glycosyltransferase activity"/>
    <property type="evidence" value="ECO:0007669"/>
    <property type="project" value="UniProtKB-EC"/>
</dbReference>
<sequence>MTTKHSKFKTMMASFSLTNGLGILLRSIKLLVDYLAVIFLVLGSLGAGVGVGYVFSLFDQVEAPSKEELLSNIANISRNSHIVFSDGSPVADINSDLLRSPIENADISDYIKQAVIATEDVTFESHNGVVPKAVLRAALGSVGFGSSSGGSTITQQLIKQQIVGDAPTFTRKANEIITALALERDMSKEDILTTYLNVSPFGRNNQGKNIAGVEEAARGIFGKSTKELTVPQAAFIAGLPQSPIVYSPYAADGSLKSDEYMSYGLARHQDVLYNMYRAEFLTKEEYETYKDYDIRQDFLPPSPVTEDTKDFLYYAVLDEAIDVMYDYLVERDNVSDAKLKNDETVQEYRELAAQEISQGGYTVTSTVNPAIHNAMNAVARDNGYLLDEGNGVVETGSVLLDNKTGAVLGFVGGRDFSQNKNNHAFDTVRSPASTIKPILAYGIAMDQGLIGSASIFSDYPARFSSGEQIMHVNNRGSGMIDLQTALNRSVNIPVFWTYKMLQQSGVDVKSYMEKMDYHIPMYDIESLPLGGGIDVSVATNTNAYQTLANGGVYNKHYLVENIKKADGTVVYQHHAAPVQVYSKATSSIMMNLLKGVISSGLTTTYANRIRAINPQVLANTDIAGKTGTSNDAADAWLMLSTPQVTLGSWAGYDDNRSMSVYAALNNNSHYVAYLSNAIYQVAPELFSGRFTLDDSVIASNVVTSTGQRPGSVQVNGRTINVSGATTTSYWAKNGAPVTNYRFMVGGTEADYQTAWNSLFGNQQRRTTSSSSNSRTGSSSSSNSSSSANNNDEDSEPSSDSGEEDNP</sequence>
<dbReference type="GO" id="GO:0008658">
    <property type="term" value="F:penicillin binding"/>
    <property type="evidence" value="ECO:0007669"/>
    <property type="project" value="InterPro"/>
</dbReference>
<feature type="transmembrane region" description="Helical" evidence="17">
    <location>
        <begin position="34"/>
        <end position="58"/>
    </location>
</feature>
<proteinExistence type="predicted"/>
<keyword evidence="2" id="KW-0121">Carboxypeptidase</keyword>
<dbReference type="InterPro" id="IPR050396">
    <property type="entry name" value="Glycosyltr_51/Transpeptidase"/>
</dbReference>
<dbReference type="NCBIfam" id="NF038274">
    <property type="entry name" value="strep_PBP1B"/>
    <property type="match status" value="1"/>
</dbReference>
<comment type="catalytic activity">
    <reaction evidence="15">
        <text>[GlcNAc-(1-&gt;4)-Mur2Ac(oyl-L-Ala-gamma-D-Glu-L-Lys-D-Ala-D-Ala)](n)-di-trans,octa-cis-undecaprenyl diphosphate + beta-D-GlcNAc-(1-&gt;4)-Mur2Ac(oyl-L-Ala-gamma-D-Glu-L-Lys-D-Ala-D-Ala)-di-trans,octa-cis-undecaprenyl diphosphate = [GlcNAc-(1-&gt;4)-Mur2Ac(oyl-L-Ala-gamma-D-Glu-L-Lys-D-Ala-D-Ala)](n+1)-di-trans,octa-cis-undecaprenyl diphosphate + di-trans,octa-cis-undecaprenyl diphosphate + H(+)</text>
        <dbReference type="Rhea" id="RHEA:23708"/>
        <dbReference type="Rhea" id="RHEA-COMP:9602"/>
        <dbReference type="Rhea" id="RHEA-COMP:9603"/>
        <dbReference type="ChEBI" id="CHEBI:15378"/>
        <dbReference type="ChEBI" id="CHEBI:58405"/>
        <dbReference type="ChEBI" id="CHEBI:60033"/>
        <dbReference type="ChEBI" id="CHEBI:78435"/>
        <dbReference type="EC" id="2.4.99.28"/>
    </reaction>
</comment>
<keyword evidence="1" id="KW-1003">Cell membrane</keyword>
<keyword evidence="3" id="KW-0645">Protease</keyword>
<feature type="compositionally biased region" description="Acidic residues" evidence="16">
    <location>
        <begin position="790"/>
        <end position="806"/>
    </location>
</feature>
<evidence type="ECO:0000256" key="1">
    <source>
        <dbReference type="ARBA" id="ARBA00022475"/>
    </source>
</evidence>
<evidence type="ECO:0000256" key="15">
    <source>
        <dbReference type="ARBA" id="ARBA00049902"/>
    </source>
</evidence>
<evidence type="ECO:0000313" key="21">
    <source>
        <dbReference type="Proteomes" id="UP000274117"/>
    </source>
</evidence>
<keyword evidence="13" id="KW-0961">Cell wall biogenesis/degradation</keyword>
<evidence type="ECO:0000256" key="8">
    <source>
        <dbReference type="ARBA" id="ARBA00022960"/>
    </source>
</evidence>
<evidence type="ECO:0000256" key="7">
    <source>
        <dbReference type="ARBA" id="ARBA00022801"/>
    </source>
</evidence>
<dbReference type="GO" id="GO:0030288">
    <property type="term" value="C:outer membrane-bounded periplasmic space"/>
    <property type="evidence" value="ECO:0007669"/>
    <property type="project" value="TreeGrafter"/>
</dbReference>
<evidence type="ECO:0000256" key="16">
    <source>
        <dbReference type="SAM" id="MobiDB-lite"/>
    </source>
</evidence>
<dbReference type="GO" id="GO:0008360">
    <property type="term" value="P:regulation of cell shape"/>
    <property type="evidence" value="ECO:0007669"/>
    <property type="project" value="UniProtKB-KW"/>
</dbReference>
<dbReference type="Gene3D" id="3.40.50.12800">
    <property type="match status" value="1"/>
</dbReference>
<reference evidence="20 21" key="2">
    <citation type="submission" date="2018-12" db="EMBL/GenBank/DDBJ databases">
        <title>Whole-genome sequences of fifteen clinical Streptococcus suis strains isolated from pigs between 2006 and 2018.</title>
        <authorList>
            <person name="Stevens M.J.A."/>
            <person name="Cernela N."/>
            <person name="Spoerry Serrano N."/>
            <person name="Schmitt S."/>
            <person name="Schrenzel J."/>
            <person name="Stephan R."/>
        </authorList>
    </citation>
    <scope>NUCLEOTIDE SEQUENCE [LARGE SCALE GENOMIC DNA]</scope>
    <source>
        <strain evidence="20 21">PP422</strain>
    </source>
</reference>
<comment type="catalytic activity">
    <reaction evidence="14">
        <text>Preferential cleavage: (Ac)2-L-Lys-D-Ala-|-D-Ala. Also transpeptidation of peptidyl-alanyl moieties that are N-acyl substituents of D-alanine.</text>
        <dbReference type="EC" id="3.4.16.4"/>
    </reaction>
</comment>
<dbReference type="SUPFAM" id="SSF56601">
    <property type="entry name" value="beta-lactamase/transpeptidase-like"/>
    <property type="match status" value="1"/>
</dbReference>
<evidence type="ECO:0000256" key="12">
    <source>
        <dbReference type="ARBA" id="ARBA00023268"/>
    </source>
</evidence>
<evidence type="ECO:0000256" key="9">
    <source>
        <dbReference type="ARBA" id="ARBA00022984"/>
    </source>
</evidence>
<dbReference type="Proteomes" id="UP000274117">
    <property type="component" value="Unassembled WGS sequence"/>
</dbReference>
<dbReference type="InterPro" id="IPR023346">
    <property type="entry name" value="Lysozyme-like_dom_sf"/>
</dbReference>
<dbReference type="Gene3D" id="1.10.3810.10">
    <property type="entry name" value="Biosynthetic peptidoglycan transglycosylase-like"/>
    <property type="match status" value="1"/>
</dbReference>
<dbReference type="GO" id="GO:0009002">
    <property type="term" value="F:serine-type D-Ala-D-Ala carboxypeptidase activity"/>
    <property type="evidence" value="ECO:0007669"/>
    <property type="project" value="UniProtKB-EC"/>
</dbReference>